<dbReference type="GeneID" id="37045261"/>
<dbReference type="InterPro" id="IPR036770">
    <property type="entry name" value="Ankyrin_rpt-contain_sf"/>
</dbReference>
<feature type="compositionally biased region" description="Low complexity" evidence="8">
    <location>
        <begin position="668"/>
        <end position="678"/>
    </location>
</feature>
<dbReference type="PANTHER" id="PTHR11707">
    <property type="entry name" value="L-ASPARAGINASE"/>
    <property type="match status" value="1"/>
</dbReference>
<organism evidence="11 12">
    <name type="scientific">Acaromyces ingoldii</name>
    <dbReference type="NCBI Taxonomy" id="215250"/>
    <lineage>
        <taxon>Eukaryota</taxon>
        <taxon>Fungi</taxon>
        <taxon>Dikarya</taxon>
        <taxon>Basidiomycota</taxon>
        <taxon>Ustilaginomycotina</taxon>
        <taxon>Exobasidiomycetes</taxon>
        <taxon>Exobasidiales</taxon>
        <taxon>Cryptobasidiaceae</taxon>
        <taxon>Acaromyces</taxon>
    </lineage>
</organism>
<feature type="active site" evidence="7">
    <location>
        <position position="203"/>
    </location>
</feature>
<dbReference type="SMART" id="SM00248">
    <property type="entry name" value="ANK"/>
    <property type="match status" value="2"/>
</dbReference>
<dbReference type="InterPro" id="IPR027474">
    <property type="entry name" value="L-asparaginase_N"/>
</dbReference>
<evidence type="ECO:0000256" key="2">
    <source>
        <dbReference type="ARBA" id="ARBA00022737"/>
    </source>
</evidence>
<evidence type="ECO:0000256" key="5">
    <source>
        <dbReference type="ARBA" id="ARBA00061199"/>
    </source>
</evidence>
<dbReference type="Pfam" id="PF00710">
    <property type="entry name" value="Asparaginase"/>
    <property type="match status" value="1"/>
</dbReference>
<evidence type="ECO:0000256" key="4">
    <source>
        <dbReference type="ARBA" id="ARBA00023043"/>
    </source>
</evidence>
<dbReference type="InterPro" id="IPR006033">
    <property type="entry name" value="AsnA_fam"/>
</dbReference>
<dbReference type="PROSITE" id="PS51732">
    <property type="entry name" value="ASN_GLN_ASE_3"/>
    <property type="match status" value="1"/>
</dbReference>
<dbReference type="GO" id="GO:0004067">
    <property type="term" value="F:asparaginase activity"/>
    <property type="evidence" value="ECO:0007669"/>
    <property type="project" value="UniProtKB-UniRule"/>
</dbReference>
<feature type="repeat" description="ANK" evidence="6">
    <location>
        <begin position="596"/>
        <end position="628"/>
    </location>
</feature>
<evidence type="ECO:0000256" key="7">
    <source>
        <dbReference type="PROSITE-ProRule" id="PRU10100"/>
    </source>
</evidence>
<feature type="repeat" description="ANK" evidence="6">
    <location>
        <begin position="631"/>
        <end position="663"/>
    </location>
</feature>
<dbReference type="FunFam" id="3.40.50.40:FF:000001">
    <property type="entry name" value="L-asparaginase 1"/>
    <property type="match status" value="1"/>
</dbReference>
<dbReference type="InterPro" id="IPR006034">
    <property type="entry name" value="Asparaginase/glutaminase-like"/>
</dbReference>
<evidence type="ECO:0000259" key="10">
    <source>
        <dbReference type="Pfam" id="PF17763"/>
    </source>
</evidence>
<dbReference type="SMART" id="SM00870">
    <property type="entry name" value="Asparaginase"/>
    <property type="match status" value="1"/>
</dbReference>
<feature type="compositionally biased region" description="Low complexity" evidence="8">
    <location>
        <begin position="465"/>
        <end position="475"/>
    </location>
</feature>
<feature type="compositionally biased region" description="Polar residues" evidence="8">
    <location>
        <begin position="73"/>
        <end position="82"/>
    </location>
</feature>
<feature type="compositionally biased region" description="Basic and acidic residues" evidence="8">
    <location>
        <begin position="448"/>
        <end position="463"/>
    </location>
</feature>
<feature type="domain" description="L-asparaginase N-terminal" evidence="9">
    <location>
        <begin position="7"/>
        <end position="305"/>
    </location>
</feature>
<evidence type="ECO:0000256" key="1">
    <source>
        <dbReference type="ARBA" id="ARBA00012920"/>
    </source>
</evidence>
<feature type="domain" description="Asparaginase/glutaminase C-terminal" evidence="10">
    <location>
        <begin position="324"/>
        <end position="440"/>
    </location>
</feature>
<proteinExistence type="inferred from homology"/>
<dbReference type="STRING" id="215250.A0A316YUA1"/>
<dbReference type="EMBL" id="KZ819634">
    <property type="protein sequence ID" value="PWN93017.1"/>
    <property type="molecule type" value="Genomic_DNA"/>
</dbReference>
<gene>
    <name evidence="11" type="ORF">FA10DRAFT_276960</name>
</gene>
<dbReference type="Proteomes" id="UP000245768">
    <property type="component" value="Unassembled WGS sequence"/>
</dbReference>
<dbReference type="NCBIfam" id="TIGR00519">
    <property type="entry name" value="asnASE_I"/>
    <property type="match status" value="1"/>
</dbReference>
<dbReference type="RefSeq" id="XP_025380215.1">
    <property type="nucleotide sequence ID" value="XM_025523345.1"/>
</dbReference>
<dbReference type="SFLD" id="SFLDS00057">
    <property type="entry name" value="Glutaminase/Asparaginase"/>
    <property type="match status" value="1"/>
</dbReference>
<evidence type="ECO:0000313" key="11">
    <source>
        <dbReference type="EMBL" id="PWN93017.1"/>
    </source>
</evidence>
<sequence length="700" mass="76274">MAADETRILILYSGGTLGMVRNPSKGYVPYPGFLTETLRTQSRFHDPNADSIFSWSDTTDRYKAWSEAYSRPDSGTTTPQRSSNHEMELSTALTSVTGSSLSSHFQPFGKPTRVYSSSPDGIYTKSAVEHRISDDGKRLELMLPTMVTPYLGDGGKKRTRYTVLEYDPLLDSSNMETKDWLRLVADIDLNYQNFDAFIILHGTDTMSYTSSALSMLLENLGKPVVVTGAQVPLSELRNDAIENVLGALVVASTQPIAEVTLFFASTLYRGNRVSKLSNSALSAFDSPNMPPLARAGISIDVAWHLVRRPTRLAPFRAHDALSQDVVLLRLFPGLQSLTVRSFLESSPIRGVVLHSYGAGNAPTRKDLLDVLREAAERGVVIVNISQCIQGEVSAIYEVGKTLEKVGVVAGADMTPEAALTKLSYLLAKKELGPDQIRRLMGTSLRGELTERTQVRNYGHDRTGRRSSSSSSGTATTERRRGKRVLGLLARILGSSHDGGNVEEDENEEETLYKIKDEADLDSLAVEAERGILPYLIQRSIERNEPSTLSSLLARQGFLASSQPTATPHTKTATATASAATAASSSSSSSSSTELDPHSSALHLAATLGRLECVRLLLQSGYNVHLRAASHSNHSPLYLAAYNGHADVVRLLRSAGAHLLMDERQADGQQQQQQQQQQQRDIWVLASGPSRASEDAPVSVE</sequence>
<keyword evidence="12" id="KW-1185">Reference proteome</keyword>
<dbReference type="PANTHER" id="PTHR11707:SF28">
    <property type="entry name" value="60 KDA LYSOPHOSPHOLIPASE"/>
    <property type="match status" value="1"/>
</dbReference>
<dbReference type="SUPFAM" id="SSF53774">
    <property type="entry name" value="Glutaminase/Asparaginase"/>
    <property type="match status" value="1"/>
</dbReference>
<dbReference type="PROSITE" id="PS50297">
    <property type="entry name" value="ANK_REP_REGION"/>
    <property type="match status" value="2"/>
</dbReference>
<dbReference type="InterPro" id="IPR002110">
    <property type="entry name" value="Ankyrin_rpt"/>
</dbReference>
<dbReference type="InterPro" id="IPR041725">
    <property type="entry name" value="L-asparaginase_I"/>
</dbReference>
<dbReference type="InterPro" id="IPR040919">
    <property type="entry name" value="Asparaginase_C"/>
</dbReference>
<dbReference type="AlphaFoldDB" id="A0A316YUA1"/>
<dbReference type="SUPFAM" id="SSF48403">
    <property type="entry name" value="Ankyrin repeat"/>
    <property type="match status" value="1"/>
</dbReference>
<keyword evidence="4 6" id="KW-0040">ANK repeat</keyword>
<dbReference type="PROSITE" id="PS50088">
    <property type="entry name" value="ANK_REPEAT"/>
    <property type="match status" value="2"/>
</dbReference>
<dbReference type="Gene3D" id="1.25.40.20">
    <property type="entry name" value="Ankyrin repeat-containing domain"/>
    <property type="match status" value="1"/>
</dbReference>
<reference evidence="11 12" key="1">
    <citation type="journal article" date="2018" name="Mol. Biol. Evol.">
        <title>Broad Genomic Sampling Reveals a Smut Pathogenic Ancestry of the Fungal Clade Ustilaginomycotina.</title>
        <authorList>
            <person name="Kijpornyongpan T."/>
            <person name="Mondo S.J."/>
            <person name="Barry K."/>
            <person name="Sandor L."/>
            <person name="Lee J."/>
            <person name="Lipzen A."/>
            <person name="Pangilinan J."/>
            <person name="LaButti K."/>
            <person name="Hainaut M."/>
            <person name="Henrissat B."/>
            <person name="Grigoriev I.V."/>
            <person name="Spatafora J.W."/>
            <person name="Aime M.C."/>
        </authorList>
    </citation>
    <scope>NUCLEOTIDE SEQUENCE [LARGE SCALE GENOMIC DNA]</scope>
    <source>
        <strain evidence="11 12">MCA 4198</strain>
    </source>
</reference>
<dbReference type="PIRSF" id="PIRSF001220">
    <property type="entry name" value="L-ASNase_gatD"/>
    <property type="match status" value="1"/>
</dbReference>
<feature type="region of interest" description="Disordered" evidence="8">
    <location>
        <begin position="69"/>
        <end position="88"/>
    </location>
</feature>
<dbReference type="GO" id="GO:0009066">
    <property type="term" value="P:aspartate family amino acid metabolic process"/>
    <property type="evidence" value="ECO:0007669"/>
    <property type="project" value="UniProtKB-ARBA"/>
</dbReference>
<dbReference type="Pfam" id="PF12796">
    <property type="entry name" value="Ank_2"/>
    <property type="match status" value="1"/>
</dbReference>
<dbReference type="OrthoDB" id="542841at2759"/>
<evidence type="ECO:0000256" key="8">
    <source>
        <dbReference type="SAM" id="MobiDB-lite"/>
    </source>
</evidence>
<keyword evidence="3" id="KW-0378">Hydrolase</keyword>
<feature type="region of interest" description="Disordered" evidence="8">
    <location>
        <begin position="448"/>
        <end position="480"/>
    </location>
</feature>
<evidence type="ECO:0000256" key="6">
    <source>
        <dbReference type="PROSITE-ProRule" id="PRU00023"/>
    </source>
</evidence>
<dbReference type="Pfam" id="PF17763">
    <property type="entry name" value="Asparaginase_C"/>
    <property type="match status" value="1"/>
</dbReference>
<dbReference type="Gene3D" id="3.40.50.1170">
    <property type="entry name" value="L-asparaginase, N-terminal domain"/>
    <property type="match status" value="1"/>
</dbReference>
<dbReference type="CDD" id="cd08963">
    <property type="entry name" value="L-asparaginase_I"/>
    <property type="match status" value="1"/>
</dbReference>
<dbReference type="PIRSF" id="PIRSF500176">
    <property type="entry name" value="L_ASNase"/>
    <property type="match status" value="1"/>
</dbReference>
<feature type="region of interest" description="Disordered" evidence="8">
    <location>
        <begin position="561"/>
        <end position="595"/>
    </location>
</feature>
<dbReference type="InParanoid" id="A0A316YUA1"/>
<dbReference type="InterPro" id="IPR036152">
    <property type="entry name" value="Asp/glu_Ase-like_sf"/>
</dbReference>
<dbReference type="PRINTS" id="PR00139">
    <property type="entry name" value="ASNGLNASE"/>
</dbReference>
<comment type="similarity">
    <text evidence="5">In the N-terminal section; belongs to the asparaginase 1 family.</text>
</comment>
<feature type="compositionally biased region" description="Low complexity" evidence="8">
    <location>
        <begin position="564"/>
        <end position="592"/>
    </location>
</feature>
<dbReference type="InterPro" id="IPR027473">
    <property type="entry name" value="L-asparaginase_C"/>
</dbReference>
<keyword evidence="2" id="KW-0677">Repeat</keyword>
<feature type="region of interest" description="Disordered" evidence="8">
    <location>
        <begin position="663"/>
        <end position="700"/>
    </location>
</feature>
<evidence type="ECO:0000313" key="12">
    <source>
        <dbReference type="Proteomes" id="UP000245768"/>
    </source>
</evidence>
<dbReference type="PROSITE" id="PS00917">
    <property type="entry name" value="ASN_GLN_ASE_2"/>
    <property type="match status" value="1"/>
</dbReference>
<protein>
    <recommendedName>
        <fullName evidence="1">asparaginase</fullName>
        <ecNumber evidence="1">3.5.1.1</ecNumber>
    </recommendedName>
</protein>
<dbReference type="InterPro" id="IPR037152">
    <property type="entry name" value="L-asparaginase_N_sf"/>
</dbReference>
<dbReference type="Gene3D" id="3.40.50.40">
    <property type="match status" value="1"/>
</dbReference>
<dbReference type="FunFam" id="3.40.50.1170:FF:000003">
    <property type="entry name" value="60 kDa lysophospholipase"/>
    <property type="match status" value="1"/>
</dbReference>
<name>A0A316YUA1_9BASI</name>
<evidence type="ECO:0000256" key="3">
    <source>
        <dbReference type="ARBA" id="ARBA00022801"/>
    </source>
</evidence>
<dbReference type="EC" id="3.5.1.1" evidence="1"/>
<evidence type="ECO:0000259" key="9">
    <source>
        <dbReference type="Pfam" id="PF00710"/>
    </source>
</evidence>
<accession>A0A316YUA1</accession>
<dbReference type="InterPro" id="IPR027475">
    <property type="entry name" value="Asparaginase/glutaminase_AS2"/>
</dbReference>